<dbReference type="RefSeq" id="WP_380593945.1">
    <property type="nucleotide sequence ID" value="NZ_JBHSDU010000001.1"/>
</dbReference>
<evidence type="ECO:0000313" key="2">
    <source>
        <dbReference type="Proteomes" id="UP001595904"/>
    </source>
</evidence>
<sequence>MDERSADPHNVSIACGLIDIFIPDMKLILSTLSLALALTVTAHAESPLKSGGVIRITSSSIEGGWHSGRLHQDARKCWMVKLDKPTKDHYTMLSLLVVERLQLANGSAWNDVAVKPILQNSPAVCREYGTD</sequence>
<accession>A0ABV8SM74</accession>
<keyword evidence="2" id="KW-1185">Reference proteome</keyword>
<evidence type="ECO:0000313" key="1">
    <source>
        <dbReference type="EMBL" id="MFC4307569.1"/>
    </source>
</evidence>
<protein>
    <submittedName>
        <fullName evidence="1">Uncharacterized protein</fullName>
    </submittedName>
</protein>
<proteinExistence type="predicted"/>
<name>A0ABV8SM74_9GAMM</name>
<comment type="caution">
    <text evidence="1">The sequence shown here is derived from an EMBL/GenBank/DDBJ whole genome shotgun (WGS) entry which is preliminary data.</text>
</comment>
<gene>
    <name evidence="1" type="ORF">ACFPN2_00605</name>
</gene>
<reference evidence="2" key="1">
    <citation type="journal article" date="2019" name="Int. J. Syst. Evol. Microbiol.">
        <title>The Global Catalogue of Microorganisms (GCM) 10K type strain sequencing project: providing services to taxonomists for standard genome sequencing and annotation.</title>
        <authorList>
            <consortium name="The Broad Institute Genomics Platform"/>
            <consortium name="The Broad Institute Genome Sequencing Center for Infectious Disease"/>
            <person name="Wu L."/>
            <person name="Ma J."/>
        </authorList>
    </citation>
    <scope>NUCLEOTIDE SEQUENCE [LARGE SCALE GENOMIC DNA]</scope>
    <source>
        <strain evidence="2">CGMCC 1.10759</strain>
    </source>
</reference>
<dbReference type="Proteomes" id="UP001595904">
    <property type="component" value="Unassembled WGS sequence"/>
</dbReference>
<organism evidence="1 2">
    <name type="scientific">Steroidobacter flavus</name>
    <dbReference type="NCBI Taxonomy" id="1842136"/>
    <lineage>
        <taxon>Bacteria</taxon>
        <taxon>Pseudomonadati</taxon>
        <taxon>Pseudomonadota</taxon>
        <taxon>Gammaproteobacteria</taxon>
        <taxon>Steroidobacterales</taxon>
        <taxon>Steroidobacteraceae</taxon>
        <taxon>Steroidobacter</taxon>
    </lineage>
</organism>
<dbReference type="EMBL" id="JBHSDU010000001">
    <property type="protein sequence ID" value="MFC4307569.1"/>
    <property type="molecule type" value="Genomic_DNA"/>
</dbReference>